<dbReference type="InterPro" id="IPR045851">
    <property type="entry name" value="AMP-bd_C_sf"/>
</dbReference>
<comment type="similarity">
    <text evidence="1">Belongs to the ATP-dependent AMP-binding enzyme family.</text>
</comment>
<reference evidence="5" key="1">
    <citation type="submission" date="2020-05" db="EMBL/GenBank/DDBJ databases">
        <authorList>
            <person name="Chiriac C."/>
            <person name="Salcher M."/>
            <person name="Ghai R."/>
            <person name="Kavagutti S V."/>
        </authorList>
    </citation>
    <scope>NUCLEOTIDE SEQUENCE</scope>
</reference>
<evidence type="ECO:0000259" key="3">
    <source>
        <dbReference type="Pfam" id="PF00501"/>
    </source>
</evidence>
<feature type="domain" description="AMP-dependent synthetase/ligase" evidence="3">
    <location>
        <begin position="19"/>
        <end position="362"/>
    </location>
</feature>
<dbReference type="PANTHER" id="PTHR43201:SF5">
    <property type="entry name" value="MEDIUM-CHAIN ACYL-COA LIGASE ACSF2, MITOCHONDRIAL"/>
    <property type="match status" value="1"/>
</dbReference>
<sequence>MPLPDAPISGDFAGVVDLFDAVVEQAGEVEAFVDGERRITFAEWGRAADGVATRLSSMGIEKGDIVGISLPSSIDYAIAYQAILRLGAITSGMNPRLGVAETTHILERSRPKLIITDADASLMGAVPLMTTSELAVAAQDPVFSDRPAVADTDPVAIVWTSGTTGKPKGAVFDHACLRAMAAAAGPLSKVGDRRLSPLPFAHIGYMTRVWDELMHVITTIVCPTPWTAAGALALIGNERVTVGQGVPAQWQMVLSHPDLDDTDVSSLRIVSTGAARVPPEMVDAMRDTFGCPVVVRYTSTEACVSTGTALDDPDDVICNTVGKPGAGVELELRADEGRGPVVATGEVGTVCLRSRALMRGYWQEPELTAASIDENGWLLTGDLGFLDERGDLHLAGRSTEMYIRGGYNVYPIEVENCIGLHPGVDRVAVLGAEAPVLGEIGVAFVVPADSSAPPSLESLRDWCNRTLATYKAPDALVIIDELPLTAMSKIDKRALAPAAAEAEKAWER</sequence>
<dbReference type="EMBL" id="CAEZUP010000060">
    <property type="protein sequence ID" value="CAB4615377.1"/>
    <property type="molecule type" value="Genomic_DNA"/>
</dbReference>
<dbReference type="Gene3D" id="3.40.50.12780">
    <property type="entry name" value="N-terminal domain of ligase-like"/>
    <property type="match status" value="1"/>
</dbReference>
<dbReference type="InterPro" id="IPR025110">
    <property type="entry name" value="AMP-bd_C"/>
</dbReference>
<dbReference type="Pfam" id="PF00501">
    <property type="entry name" value="AMP-binding"/>
    <property type="match status" value="1"/>
</dbReference>
<dbReference type="PANTHER" id="PTHR43201">
    <property type="entry name" value="ACYL-COA SYNTHETASE"/>
    <property type="match status" value="1"/>
</dbReference>
<dbReference type="Gene3D" id="3.30.300.30">
    <property type="match status" value="1"/>
</dbReference>
<dbReference type="PROSITE" id="PS00455">
    <property type="entry name" value="AMP_BINDING"/>
    <property type="match status" value="1"/>
</dbReference>
<accession>A0A6J6HQV6</accession>
<evidence type="ECO:0000259" key="4">
    <source>
        <dbReference type="Pfam" id="PF13193"/>
    </source>
</evidence>
<dbReference type="InterPro" id="IPR000873">
    <property type="entry name" value="AMP-dep_synth/lig_dom"/>
</dbReference>
<evidence type="ECO:0000256" key="2">
    <source>
        <dbReference type="ARBA" id="ARBA00022598"/>
    </source>
</evidence>
<dbReference type="GO" id="GO:0031956">
    <property type="term" value="F:medium-chain fatty acid-CoA ligase activity"/>
    <property type="evidence" value="ECO:0007669"/>
    <property type="project" value="TreeGrafter"/>
</dbReference>
<protein>
    <submittedName>
        <fullName evidence="5">Unannotated protein</fullName>
    </submittedName>
</protein>
<dbReference type="SUPFAM" id="SSF56801">
    <property type="entry name" value="Acetyl-CoA synthetase-like"/>
    <property type="match status" value="1"/>
</dbReference>
<dbReference type="AlphaFoldDB" id="A0A6J6HQV6"/>
<name>A0A6J6HQV6_9ZZZZ</name>
<dbReference type="InterPro" id="IPR042099">
    <property type="entry name" value="ANL_N_sf"/>
</dbReference>
<evidence type="ECO:0000256" key="1">
    <source>
        <dbReference type="ARBA" id="ARBA00006432"/>
    </source>
</evidence>
<dbReference type="GO" id="GO:0006631">
    <property type="term" value="P:fatty acid metabolic process"/>
    <property type="evidence" value="ECO:0007669"/>
    <property type="project" value="TreeGrafter"/>
</dbReference>
<keyword evidence="2" id="KW-0436">Ligase</keyword>
<proteinExistence type="inferred from homology"/>
<gene>
    <name evidence="5" type="ORF">UFOPK1835_01364</name>
</gene>
<organism evidence="5">
    <name type="scientific">freshwater metagenome</name>
    <dbReference type="NCBI Taxonomy" id="449393"/>
    <lineage>
        <taxon>unclassified sequences</taxon>
        <taxon>metagenomes</taxon>
        <taxon>ecological metagenomes</taxon>
    </lineage>
</organism>
<dbReference type="Pfam" id="PF13193">
    <property type="entry name" value="AMP-binding_C"/>
    <property type="match status" value="1"/>
</dbReference>
<dbReference type="InterPro" id="IPR020845">
    <property type="entry name" value="AMP-binding_CS"/>
</dbReference>
<feature type="domain" description="AMP-binding enzyme C-terminal" evidence="4">
    <location>
        <begin position="413"/>
        <end position="489"/>
    </location>
</feature>
<evidence type="ECO:0000313" key="5">
    <source>
        <dbReference type="EMBL" id="CAB4615377.1"/>
    </source>
</evidence>